<gene>
    <name evidence="2" type="ORF">MNBD_CHLOROFLEXI01-4387</name>
</gene>
<dbReference type="AlphaFoldDB" id="A0A3B0UT77"/>
<proteinExistence type="predicted"/>
<reference evidence="2" key="1">
    <citation type="submission" date="2018-06" db="EMBL/GenBank/DDBJ databases">
        <authorList>
            <person name="Zhirakovskaya E."/>
        </authorList>
    </citation>
    <scope>NUCLEOTIDE SEQUENCE</scope>
</reference>
<evidence type="ECO:0000313" key="2">
    <source>
        <dbReference type="EMBL" id="VAW34305.1"/>
    </source>
</evidence>
<dbReference type="GO" id="GO:0005886">
    <property type="term" value="C:plasma membrane"/>
    <property type="evidence" value="ECO:0007669"/>
    <property type="project" value="UniProtKB-SubCell"/>
</dbReference>
<feature type="transmembrane region" description="Helical" evidence="1">
    <location>
        <begin position="49"/>
        <end position="67"/>
    </location>
</feature>
<feature type="transmembrane region" description="Helical" evidence="1">
    <location>
        <begin position="252"/>
        <end position="271"/>
    </location>
</feature>
<feature type="transmembrane region" description="Helical" evidence="1">
    <location>
        <begin position="79"/>
        <end position="103"/>
    </location>
</feature>
<feature type="transmembrane region" description="Helical" evidence="1">
    <location>
        <begin position="219"/>
        <end position="240"/>
    </location>
</feature>
<evidence type="ECO:0000256" key="1">
    <source>
        <dbReference type="SAM" id="Phobius"/>
    </source>
</evidence>
<accession>A0A3B0UT77</accession>
<keyword evidence="1" id="KW-0812">Transmembrane</keyword>
<organism evidence="2">
    <name type="scientific">hydrothermal vent metagenome</name>
    <dbReference type="NCBI Taxonomy" id="652676"/>
    <lineage>
        <taxon>unclassified sequences</taxon>
        <taxon>metagenomes</taxon>
        <taxon>ecological metagenomes</taxon>
    </lineage>
</organism>
<name>A0A3B0UT77_9ZZZZ</name>
<protein>
    <submittedName>
        <fullName evidence="2">Uncharacterized protein</fullName>
    </submittedName>
</protein>
<feature type="transmembrane region" description="Helical" evidence="1">
    <location>
        <begin position="153"/>
        <end position="181"/>
    </location>
</feature>
<dbReference type="EMBL" id="UOEU01000523">
    <property type="protein sequence ID" value="VAW34305.1"/>
    <property type="molecule type" value="Genomic_DNA"/>
</dbReference>
<keyword evidence="1" id="KW-0472">Membrane</keyword>
<keyword evidence="1" id="KW-1133">Transmembrane helix</keyword>
<sequence length="277" mass="30550">MSPLLRVFSFSHWRSGWYWIRSLKENPIYLREKGEWGNPNPFYEKIRRYSPFVVMGAIVFGLCAGFNPALYGSAIDNGLFIFVALLCLPGALLSMLTIYGSFMAPALTAPAISMEVDRGTWDILRLTPHSSATILLAKLFGALNRLRIWKAMLILSAFQGFILICALTAFTGQFGLAMLLIGLGTVLRPWVEVLFAAFMGMFISTMVRSSTYALAGSYVCVALMKIFNGSLIWLGIWNLLGVDDLLAVGGGAISPVILYGTAVLLLWWGIVRQANKD</sequence>
<feature type="transmembrane region" description="Helical" evidence="1">
    <location>
        <begin position="187"/>
        <end position="207"/>
    </location>
</feature>
<dbReference type="GO" id="GO:0140359">
    <property type="term" value="F:ABC-type transporter activity"/>
    <property type="evidence" value="ECO:0007669"/>
    <property type="project" value="InterPro"/>
</dbReference>